<feature type="region of interest" description="Disordered" evidence="2">
    <location>
        <begin position="321"/>
        <end position="347"/>
    </location>
</feature>
<evidence type="ECO:0000313" key="5">
    <source>
        <dbReference type="Proteomes" id="UP000283509"/>
    </source>
</evidence>
<keyword evidence="1" id="KW-0727">SH2 domain</keyword>
<dbReference type="SMART" id="SM00252">
    <property type="entry name" value="SH2"/>
    <property type="match status" value="1"/>
</dbReference>
<evidence type="ECO:0000313" key="4">
    <source>
        <dbReference type="EMBL" id="ROT65330.1"/>
    </source>
</evidence>
<dbReference type="CDD" id="cd00173">
    <property type="entry name" value="SH2"/>
    <property type="match status" value="1"/>
</dbReference>
<feature type="region of interest" description="Disordered" evidence="2">
    <location>
        <begin position="568"/>
        <end position="598"/>
    </location>
</feature>
<accession>A0A3R7MM67</accession>
<evidence type="ECO:0000256" key="2">
    <source>
        <dbReference type="SAM" id="MobiDB-lite"/>
    </source>
</evidence>
<dbReference type="EMBL" id="QCYY01003099">
    <property type="protein sequence ID" value="ROT65330.1"/>
    <property type="molecule type" value="Genomic_DNA"/>
</dbReference>
<dbReference type="InterPro" id="IPR000980">
    <property type="entry name" value="SH2"/>
</dbReference>
<feature type="compositionally biased region" description="Low complexity" evidence="2">
    <location>
        <begin position="568"/>
        <end position="581"/>
    </location>
</feature>
<feature type="region of interest" description="Disordered" evidence="2">
    <location>
        <begin position="388"/>
        <end position="458"/>
    </location>
</feature>
<organism evidence="4 5">
    <name type="scientific">Penaeus vannamei</name>
    <name type="common">Whiteleg shrimp</name>
    <name type="synonym">Litopenaeus vannamei</name>
    <dbReference type="NCBI Taxonomy" id="6689"/>
    <lineage>
        <taxon>Eukaryota</taxon>
        <taxon>Metazoa</taxon>
        <taxon>Ecdysozoa</taxon>
        <taxon>Arthropoda</taxon>
        <taxon>Crustacea</taxon>
        <taxon>Multicrustacea</taxon>
        <taxon>Malacostraca</taxon>
        <taxon>Eumalacostraca</taxon>
        <taxon>Eucarida</taxon>
        <taxon>Decapoda</taxon>
        <taxon>Dendrobranchiata</taxon>
        <taxon>Penaeoidea</taxon>
        <taxon>Penaeidae</taxon>
        <taxon>Penaeus</taxon>
    </lineage>
</organism>
<dbReference type="AlphaFoldDB" id="A0A3R7MM67"/>
<feature type="domain" description="SH2" evidence="3">
    <location>
        <begin position="606"/>
        <end position="705"/>
    </location>
</feature>
<dbReference type="Gene3D" id="3.30.505.10">
    <property type="entry name" value="SH2 domain"/>
    <property type="match status" value="1"/>
</dbReference>
<feature type="region of interest" description="Disordered" evidence="2">
    <location>
        <begin position="704"/>
        <end position="724"/>
    </location>
</feature>
<dbReference type="PANTHER" id="PTHR15832:SF2">
    <property type="entry name" value="SH2 DOMAIN-CONTAINING PROTEIN"/>
    <property type="match status" value="1"/>
</dbReference>
<feature type="compositionally biased region" description="Low complexity" evidence="2">
    <location>
        <begin position="388"/>
        <end position="399"/>
    </location>
</feature>
<proteinExistence type="predicted"/>
<dbReference type="Pfam" id="PF00017">
    <property type="entry name" value="SH2"/>
    <property type="match status" value="1"/>
</dbReference>
<comment type="caution">
    <text evidence="4">The sequence shown here is derived from an EMBL/GenBank/DDBJ whole genome shotgun (WGS) entry which is preliminary data.</text>
</comment>
<reference evidence="4 5" key="1">
    <citation type="submission" date="2018-04" db="EMBL/GenBank/DDBJ databases">
        <authorList>
            <person name="Zhang X."/>
            <person name="Yuan J."/>
            <person name="Li F."/>
            <person name="Xiang J."/>
        </authorList>
    </citation>
    <scope>NUCLEOTIDE SEQUENCE [LARGE SCALE GENOMIC DNA]</scope>
    <source>
        <tissue evidence="4">Muscle</tissue>
    </source>
</reference>
<dbReference type="PRINTS" id="PR00401">
    <property type="entry name" value="SH2DOMAIN"/>
</dbReference>
<dbReference type="Proteomes" id="UP000283509">
    <property type="component" value="Unassembled WGS sequence"/>
</dbReference>
<gene>
    <name evidence="4" type="ORF">C7M84_016706</name>
</gene>
<dbReference type="InterPro" id="IPR036860">
    <property type="entry name" value="SH2_dom_sf"/>
</dbReference>
<feature type="compositionally biased region" description="Low complexity" evidence="2">
    <location>
        <begin position="441"/>
        <end position="453"/>
    </location>
</feature>
<feature type="compositionally biased region" description="Low complexity" evidence="2">
    <location>
        <begin position="484"/>
        <end position="510"/>
    </location>
</feature>
<keyword evidence="5" id="KW-1185">Reference proteome</keyword>
<evidence type="ECO:0000259" key="3">
    <source>
        <dbReference type="PROSITE" id="PS50001"/>
    </source>
</evidence>
<dbReference type="PANTHER" id="PTHR15832">
    <property type="entry name" value="SHC (SRC HOMOLOGY DOMAIN C-TERMINAL) ADAPTOR HOMOLOG"/>
    <property type="match status" value="1"/>
</dbReference>
<name>A0A3R7MM67_PENVA</name>
<dbReference type="PROSITE" id="PS50001">
    <property type="entry name" value="SH2"/>
    <property type="match status" value="1"/>
</dbReference>
<evidence type="ECO:0000256" key="1">
    <source>
        <dbReference type="PROSITE-ProRule" id="PRU00191"/>
    </source>
</evidence>
<feature type="region of interest" description="Disordered" evidence="2">
    <location>
        <begin position="483"/>
        <end position="510"/>
    </location>
</feature>
<feature type="compositionally biased region" description="Polar residues" evidence="2">
    <location>
        <begin position="409"/>
        <end position="422"/>
    </location>
</feature>
<reference evidence="4 5" key="2">
    <citation type="submission" date="2019-01" db="EMBL/GenBank/DDBJ databases">
        <title>The decoding of complex shrimp genome reveals the adaptation for benthos swimmer, frequently molting mechanism and breeding impact on genome.</title>
        <authorList>
            <person name="Sun Y."/>
            <person name="Gao Y."/>
            <person name="Yu Y."/>
        </authorList>
    </citation>
    <scope>NUCLEOTIDE SEQUENCE [LARGE SCALE GENOMIC DNA]</scope>
    <source>
        <tissue evidence="4">Muscle</tissue>
    </source>
</reference>
<dbReference type="OrthoDB" id="10013007at2759"/>
<feature type="compositionally biased region" description="Basic and acidic residues" evidence="2">
    <location>
        <begin position="429"/>
        <end position="440"/>
    </location>
</feature>
<dbReference type="SUPFAM" id="SSF55550">
    <property type="entry name" value="SH2 domain"/>
    <property type="match status" value="1"/>
</dbReference>
<sequence>MPIPSVPPSPRAHLLPMMALTLARNFLPGSHALAFLWEHFLSVLLSREGGPQVNTHENNRKFRHRCSNRKQNNAGLLYDPVKQEDFIARVKAGSYTPSPGCYCIKQALEHFRVNARRSENINSPRTGSWSPSPQWDKACRSLLVKRCLVAPTANSALHSVPLSIQPRWRIRTLPPFVLPTPTRAQPGVLHAQPALCTSASSIDTKGAATVEIRLRVQRETTVDTDTTVPAPTFSPVMPQPYPRSYHIQYYAGARAASHAHTLVSGSGCRFPRLIEAANRRLFFVPIQEIPRASLKTRMGGGGIYRPQGVLRRDSSSSANSWPAAFEPFPSSPGVNRAPASPPPPTFAEELNSIVGHAFRLAYAAHLQKSGATIRDSCEHTCPPSLLQAAAASRESSPSPKMRTPGSPALASSPTHSSIQKPSSLPGLHSHPENDVPHSPDSENSNSPSELNSSKRLADKPPLIKKLSVTLESTLNLEEDLHPLVTSSSSSSPSCQTSCVTTGTSSSSTTSTAVVGYVNEKVADAPVTSVQPSNGQEQQDADNKCRLADDVKLKRISQISVSSSASSGVVGLDVSTSSTRSASPPPLPERSDSLTPPEEPHLKTAAWFQAGIPREIALEVLSQEPVGAFMVRESTSKPGCYALSLRVPRDFTVSGIAHYLIVKTNKGYKIKGFTKEFNTLTALITHHSVMPELLPCPLSLSRYNPTFTSDDQNRNDSNDDDPDYNTLSDFRKMMADLNV</sequence>
<protein>
    <submittedName>
        <fullName evidence="4">Putative tensin-1-like isoform X2</fullName>
    </submittedName>
</protein>